<dbReference type="AlphaFoldDB" id="A0A7S0GF31"/>
<feature type="region of interest" description="Disordered" evidence="1">
    <location>
        <begin position="38"/>
        <end position="87"/>
    </location>
</feature>
<protein>
    <submittedName>
        <fullName evidence="2">Uncharacterized protein</fullName>
    </submittedName>
</protein>
<proteinExistence type="predicted"/>
<accession>A0A7S0GF31</accession>
<evidence type="ECO:0000256" key="1">
    <source>
        <dbReference type="SAM" id="MobiDB-lite"/>
    </source>
</evidence>
<dbReference type="PANTHER" id="PTHR34689:SF1">
    <property type="entry name" value="NUCLEIC ACID-BINDING PROTEIN"/>
    <property type="match status" value="1"/>
</dbReference>
<dbReference type="PANTHER" id="PTHR34689">
    <property type="entry name" value="NUCLEIC ACID-BINDING PROTEIN"/>
    <property type="match status" value="1"/>
</dbReference>
<sequence length="132" mass="15440">MNYFKDFCEDFNTATMPHEKYYNFPEWEMKEYEKKKAAAAAKGKGGSNLFSDEARHHEQMKSQAEQKRRNEMNVVLGGMNQAKREEMKRQKMMLAEMAMAFKTGDVDKQKRLQKRLEPEEKIAGGTAHPWAK</sequence>
<dbReference type="EMBL" id="HBEL01019504">
    <property type="protein sequence ID" value="CAD8413078.1"/>
    <property type="molecule type" value="Transcribed_RNA"/>
</dbReference>
<feature type="compositionally biased region" description="Basic and acidic residues" evidence="1">
    <location>
        <begin position="52"/>
        <end position="71"/>
    </location>
</feature>
<organism evidence="2">
    <name type="scientific">Proboscia inermis</name>
    <dbReference type="NCBI Taxonomy" id="420281"/>
    <lineage>
        <taxon>Eukaryota</taxon>
        <taxon>Sar</taxon>
        <taxon>Stramenopiles</taxon>
        <taxon>Ochrophyta</taxon>
        <taxon>Bacillariophyta</taxon>
        <taxon>Coscinodiscophyceae</taxon>
        <taxon>Rhizosoleniophycidae</taxon>
        <taxon>Rhizosoleniales</taxon>
        <taxon>Rhizosoleniaceae</taxon>
        <taxon>Proboscia</taxon>
    </lineage>
</organism>
<gene>
    <name evidence="2" type="ORF">PINE0816_LOCUS9207</name>
</gene>
<name>A0A7S0GF31_9STRA</name>
<evidence type="ECO:0000313" key="2">
    <source>
        <dbReference type="EMBL" id="CAD8413078.1"/>
    </source>
</evidence>
<reference evidence="2" key="1">
    <citation type="submission" date="2021-01" db="EMBL/GenBank/DDBJ databases">
        <authorList>
            <person name="Corre E."/>
            <person name="Pelletier E."/>
            <person name="Niang G."/>
            <person name="Scheremetjew M."/>
            <person name="Finn R."/>
            <person name="Kale V."/>
            <person name="Holt S."/>
            <person name="Cochrane G."/>
            <person name="Meng A."/>
            <person name="Brown T."/>
            <person name="Cohen L."/>
        </authorList>
    </citation>
    <scope>NUCLEOTIDE SEQUENCE</scope>
    <source>
        <strain evidence="2">CCAP1064/1</strain>
    </source>
</reference>